<dbReference type="GO" id="GO:0006275">
    <property type="term" value="P:regulation of DNA replication"/>
    <property type="evidence" value="ECO:0007669"/>
    <property type="project" value="InterPro"/>
</dbReference>
<dbReference type="AlphaFoldDB" id="A0A485P9B6"/>
<comment type="similarity">
    <text evidence="1 5">Belongs to the PCNA family.</text>
</comment>
<dbReference type="PANTHER" id="PTHR11352:SF0">
    <property type="entry name" value="PROLIFERATING CELL NUCLEAR ANTIGEN"/>
    <property type="match status" value="1"/>
</dbReference>
<dbReference type="GO" id="GO:0006298">
    <property type="term" value="P:mismatch repair"/>
    <property type="evidence" value="ECO:0007669"/>
    <property type="project" value="TreeGrafter"/>
</dbReference>
<name>A0A485P9B6_LYNPA</name>
<proteinExistence type="inferred from homology"/>
<dbReference type="GO" id="GO:0030337">
    <property type="term" value="F:DNA polymerase processivity factor activity"/>
    <property type="evidence" value="ECO:0007669"/>
    <property type="project" value="InterPro"/>
</dbReference>
<evidence type="ECO:0000256" key="2">
    <source>
        <dbReference type="ARBA" id="ARBA00023125"/>
    </source>
</evidence>
<dbReference type="Pfam" id="PF00705">
    <property type="entry name" value="PCNA_N"/>
    <property type="match status" value="1"/>
</dbReference>
<dbReference type="InterPro" id="IPR046938">
    <property type="entry name" value="DNA_clamp_sf"/>
</dbReference>
<dbReference type="GO" id="GO:0043626">
    <property type="term" value="C:PCNA complex"/>
    <property type="evidence" value="ECO:0007669"/>
    <property type="project" value="TreeGrafter"/>
</dbReference>
<dbReference type="Proteomes" id="UP000386466">
    <property type="component" value="Unassembled WGS sequence"/>
</dbReference>
<comment type="function">
    <text evidence="4">This protein is an auxiliary protein of DNA polymerase delta and is involved in the control of eukaryotic DNA replication by increasing the polymerase's processivity during elongation of the leading strand.</text>
</comment>
<reference evidence="8 9" key="1">
    <citation type="submission" date="2019-01" db="EMBL/GenBank/DDBJ databases">
        <authorList>
            <person name="Alioto T."/>
            <person name="Alioto T."/>
        </authorList>
    </citation>
    <scope>NUCLEOTIDE SEQUENCE [LARGE SCALE GENOMIC DNA]</scope>
</reference>
<protein>
    <recommendedName>
        <fullName evidence="4">DNA sliding clamp PCNA</fullName>
    </recommendedName>
</protein>
<evidence type="ECO:0000259" key="6">
    <source>
        <dbReference type="Pfam" id="PF00705"/>
    </source>
</evidence>
<evidence type="ECO:0000256" key="4">
    <source>
        <dbReference type="RuleBase" id="RU000641"/>
    </source>
</evidence>
<evidence type="ECO:0000256" key="3">
    <source>
        <dbReference type="ARBA" id="ARBA00045553"/>
    </source>
</evidence>
<dbReference type="Pfam" id="PF02747">
    <property type="entry name" value="PCNA_C"/>
    <property type="match status" value="1"/>
</dbReference>
<evidence type="ECO:0000313" key="8">
    <source>
        <dbReference type="EMBL" id="VFV40884.1"/>
    </source>
</evidence>
<dbReference type="EMBL" id="CAAGRJ010029560">
    <property type="protein sequence ID" value="VFV40884.1"/>
    <property type="molecule type" value="Genomic_DNA"/>
</dbReference>
<dbReference type="PANTHER" id="PTHR11352">
    <property type="entry name" value="PROLIFERATING CELL NUCLEAR ANTIGEN"/>
    <property type="match status" value="1"/>
</dbReference>
<evidence type="ECO:0000256" key="5">
    <source>
        <dbReference type="RuleBase" id="RU003671"/>
    </source>
</evidence>
<dbReference type="SUPFAM" id="SSF55979">
    <property type="entry name" value="DNA clamp"/>
    <property type="match status" value="2"/>
</dbReference>
<evidence type="ECO:0000259" key="7">
    <source>
        <dbReference type="Pfam" id="PF02747"/>
    </source>
</evidence>
<dbReference type="Gene3D" id="3.10.150.10">
    <property type="entry name" value="DNA Polymerase III, subunit A, domain 2"/>
    <property type="match status" value="1"/>
</dbReference>
<dbReference type="GO" id="GO:0003677">
    <property type="term" value="F:DNA binding"/>
    <property type="evidence" value="ECO:0007669"/>
    <property type="project" value="UniProtKB-KW"/>
</dbReference>
<comment type="subcellular location">
    <subcellularLocation>
        <location evidence="4">Nucleus</location>
    </subcellularLocation>
</comment>
<evidence type="ECO:0000313" key="9">
    <source>
        <dbReference type="Proteomes" id="UP000386466"/>
    </source>
</evidence>
<feature type="domain" description="Proliferating cell nuclear antigen PCNA N-terminal" evidence="6">
    <location>
        <begin position="1"/>
        <end position="109"/>
    </location>
</feature>
<dbReference type="CDD" id="cd00577">
    <property type="entry name" value="PCNA"/>
    <property type="match status" value="1"/>
</dbReference>
<dbReference type="PRINTS" id="PR00339">
    <property type="entry name" value="PCNACYCLIN"/>
</dbReference>
<gene>
    <name evidence="8" type="ORF">LYPA_23C007283</name>
</gene>
<dbReference type="InterPro" id="IPR022648">
    <property type="entry name" value="Pr_cel_nuc_antig_N"/>
</dbReference>
<sequence length="201" mass="21938">MFQECLVQGSILQKVLGVLKDLIKEAPWDRSRSGVNLPSTDSSHVSLVQLTLPVGFHMCRCHRNLTMDMNLTSMSKILKCAGNEDIISLRAEDHADTLALVFETPNQEKGDLSHIGDAVVISCAKDGVLGGRNTKFSHTSNVDKEEEAVTIETNELVWLTSFCTVTPSMSADVSLGVECKIADMGHLKYYLAPKIKDGEGS</sequence>
<dbReference type="Gene3D" id="3.70.10.10">
    <property type="match status" value="1"/>
</dbReference>
<dbReference type="GO" id="GO:0006272">
    <property type="term" value="P:leading strand elongation"/>
    <property type="evidence" value="ECO:0007669"/>
    <property type="project" value="TreeGrafter"/>
</dbReference>
<keyword evidence="2 5" id="KW-0238">DNA-binding</keyword>
<feature type="domain" description="Proliferating cell nuclear antigen PCNA C-terminal" evidence="7">
    <location>
        <begin position="111"/>
        <end position="194"/>
    </location>
</feature>
<dbReference type="InterPro" id="IPR000730">
    <property type="entry name" value="Pr_cel_nuc_antig"/>
</dbReference>
<keyword evidence="9" id="KW-1185">Reference proteome</keyword>
<dbReference type="NCBIfam" id="TIGR00590">
    <property type="entry name" value="pcna"/>
    <property type="match status" value="1"/>
</dbReference>
<evidence type="ECO:0000256" key="1">
    <source>
        <dbReference type="ARBA" id="ARBA00010462"/>
    </source>
</evidence>
<keyword evidence="4" id="KW-0539">Nucleus</keyword>
<organism evidence="8 9">
    <name type="scientific">Lynx pardinus</name>
    <name type="common">Iberian lynx</name>
    <name type="synonym">Felis pardina</name>
    <dbReference type="NCBI Taxonomy" id="191816"/>
    <lineage>
        <taxon>Eukaryota</taxon>
        <taxon>Metazoa</taxon>
        <taxon>Chordata</taxon>
        <taxon>Craniata</taxon>
        <taxon>Vertebrata</taxon>
        <taxon>Euteleostomi</taxon>
        <taxon>Mammalia</taxon>
        <taxon>Eutheria</taxon>
        <taxon>Laurasiatheria</taxon>
        <taxon>Carnivora</taxon>
        <taxon>Feliformia</taxon>
        <taxon>Felidae</taxon>
        <taxon>Felinae</taxon>
        <taxon>Lynx</taxon>
    </lineage>
</organism>
<keyword evidence="5" id="KW-0235">DNA replication</keyword>
<accession>A0A485P9B6</accession>
<dbReference type="GO" id="GO:0019985">
    <property type="term" value="P:translesion synthesis"/>
    <property type="evidence" value="ECO:0007669"/>
    <property type="project" value="TreeGrafter"/>
</dbReference>
<comment type="function">
    <text evidence="3">Auxiliary protein of DNA polymerase delta and epsilon, is involved in the control of eukaryotic DNA replication by increasing the polymerase's processibility during elongation of the leading strand. Induces a robust stimulatory effect on the 3'-5' exonuclease and 3'-phosphodiesterase, but not apurinic-apyrimidinic (AP) endonuclease, APEX2 activities. Has to be loaded onto DNA in order to be able to stimulate APEX2. Plays a key role in DNA damage response (DDR) by being conveniently positioned at the replication fork to coordinate DNA replication with DNA repair and DNA damage tolerance pathways. Acts as a loading platform to recruit DDR proteins that allow completion of DNA replication after DNA damage and promote postreplication repair: Monoubiquitinated PCNA leads to recruitment of translesion (TLS) polymerases, while 'Lys-63'-linked polyubiquitination of PCNA is involved in error-free pathway and employs recombination mechanisms to synthesize across the lesion.</text>
</comment>
<dbReference type="InterPro" id="IPR022649">
    <property type="entry name" value="Pr_cel_nuc_antig_C"/>
</dbReference>